<evidence type="ECO:0000256" key="2">
    <source>
        <dbReference type="SAM" id="MobiDB-lite"/>
    </source>
</evidence>
<feature type="region of interest" description="Disordered" evidence="2">
    <location>
        <begin position="291"/>
        <end position="577"/>
    </location>
</feature>
<dbReference type="OrthoDB" id="272077at2759"/>
<feature type="region of interest" description="Disordered" evidence="2">
    <location>
        <begin position="1060"/>
        <end position="1094"/>
    </location>
</feature>
<dbReference type="InterPro" id="IPR051726">
    <property type="entry name" value="Chitin_Synth_Reg"/>
</dbReference>
<protein>
    <recommendedName>
        <fullName evidence="5">Chitin synthase regulatory factor 3</fullName>
    </recommendedName>
</protein>
<feature type="compositionally biased region" description="Polar residues" evidence="2">
    <location>
        <begin position="350"/>
        <end position="360"/>
    </location>
</feature>
<feature type="compositionally biased region" description="Polar residues" evidence="2">
    <location>
        <begin position="511"/>
        <end position="532"/>
    </location>
</feature>
<feature type="compositionally biased region" description="Pro residues" evidence="2">
    <location>
        <begin position="373"/>
        <end position="388"/>
    </location>
</feature>
<accession>A0A8H4U3S5</accession>
<feature type="compositionally biased region" description="Basic and acidic residues" evidence="2">
    <location>
        <begin position="171"/>
        <end position="181"/>
    </location>
</feature>
<feature type="region of interest" description="Disordered" evidence="2">
    <location>
        <begin position="136"/>
        <end position="194"/>
    </location>
</feature>
<dbReference type="EMBL" id="JABEXW010000178">
    <property type="protein sequence ID" value="KAF4968949.1"/>
    <property type="molecule type" value="Genomic_DNA"/>
</dbReference>
<evidence type="ECO:0008006" key="5">
    <source>
        <dbReference type="Google" id="ProtNLM"/>
    </source>
</evidence>
<dbReference type="InterPro" id="IPR006597">
    <property type="entry name" value="Sel1-like"/>
</dbReference>
<feature type="compositionally biased region" description="Low complexity" evidence="2">
    <location>
        <begin position="685"/>
        <end position="710"/>
    </location>
</feature>
<dbReference type="Pfam" id="PF08238">
    <property type="entry name" value="Sel1"/>
    <property type="match status" value="7"/>
</dbReference>
<gene>
    <name evidence="3" type="ORF">FSARC_3713</name>
</gene>
<keyword evidence="4" id="KW-1185">Reference proteome</keyword>
<feature type="compositionally biased region" description="Polar residues" evidence="2">
    <location>
        <begin position="331"/>
        <end position="340"/>
    </location>
</feature>
<dbReference type="SUPFAM" id="SSF81901">
    <property type="entry name" value="HCP-like"/>
    <property type="match status" value="2"/>
</dbReference>
<name>A0A8H4U3S5_9HYPO</name>
<feature type="compositionally biased region" description="Polar residues" evidence="2">
    <location>
        <begin position="604"/>
        <end position="615"/>
    </location>
</feature>
<dbReference type="PANTHER" id="PTHR46430">
    <property type="entry name" value="PROTEIN SKT5-RELATED"/>
    <property type="match status" value="1"/>
</dbReference>
<dbReference type="AlphaFoldDB" id="A0A8H4U3S5"/>
<feature type="compositionally biased region" description="Basic and acidic residues" evidence="2">
    <location>
        <begin position="485"/>
        <end position="494"/>
    </location>
</feature>
<feature type="compositionally biased region" description="Basic and acidic residues" evidence="2">
    <location>
        <begin position="318"/>
        <end position="327"/>
    </location>
</feature>
<dbReference type="PANTHER" id="PTHR46430:SF3">
    <property type="entry name" value="ACTIVATOR OF C KINASE PROTEIN 1"/>
    <property type="match status" value="1"/>
</dbReference>
<feature type="region of interest" description="Disordered" evidence="2">
    <location>
        <begin position="596"/>
        <end position="717"/>
    </location>
</feature>
<sequence>MESPRPRNLRRLKGTFRLILLVFMWKLFQAEDILRSFLRDSSSPSFPVSHTVSGWFCALENVIAFSHFLTVLLWLRSSKTTSLLLQQFYDLDRRSRAYSKPSCCSCGTKCDSNQTDSAPTITLDTQLPLIRGLKQCPTRKSQSSTSPTVEPHLWHTKEATAANSDLMGGKRRPDLPRDNTAARRHNNTTERSSTTNIKEALDMMTTMGALCKSMEDNIKIITMVEGHPHKTRMGAADARCPLLVEGLFLVHRQLIPIEATRVLLEEGQLQGQAEAYQMAPQDKAATQLTMLPKARRPMNTPPMSPRDGHFGHQYPPQDRGRRPDMGREQQMADQMSNMDLNQRPMVPASGRTSSDTQRSQGDYGRPPVNGGRGPPPRGYPQGGPPPRQNPGYGPQGGYSKYDDGYGGAQEPPAGGFGPPARSRTMPVEDVRPRNNMPPPQRMDPMQYSTPAGRGIPQRPSTAGGHRAPPQRSYTAGPQSGPAGHYGDENDDRSGYQKQPTASYDDVYDTYFDNQRNSNPEYGSQSRQSQTSLPDFDAAPAPGQRGSFEQSMRPGAEQPQRGAHQMAVLNHAKSQPMLRQPQAAVFEMVGDVPDVPAVPPIPPINNYQSGHDQGYNQMPPRGPSAPPAAMNGGRTGGPVNPDGLPSHPAPVRPGLMQDSMVNMGSKPAPVRNYGVATPAPQPQPQPQQQRQPQYQQQQQQRSPPRNNGPRQPVRDDGPVTTQELEHLRMLIKSNASDQDSALKLAKRLIEAADVLAPKMPDPKQRTRARERYLFDCHKILKKLANAQNPDAMFLLADCLGRGLFGETDHKEAFTQYQSAAKVGHPAAAYRTAVCCEIGHEDGGGTRKDPMKAIQWYKRAATLGDPPAMYKVGMILLKGLLGQPKNPREAVGWLKRAAERADAENPHALHELGLLYESAQPNDAIIRDEPYAYSLFLQAADLGYKFSQYRLGCAFEYGLLGCPIDPRQSIQWYSRAATQEEHQAELALSGWYLTGSEGVMGQSDTEAYLWARKAAVAGLAKAEYAMGYFTEVGIGVPPNLEDAKRWYWRAAAQDFPKARERLEDLKRGAGKNGARQRERISRSKMDRQQEGDCVLM</sequence>
<feature type="compositionally biased region" description="Basic and acidic residues" evidence="2">
    <location>
        <begin position="1073"/>
        <end position="1088"/>
    </location>
</feature>
<comment type="caution">
    <text evidence="3">The sequence shown here is derived from an EMBL/GenBank/DDBJ whole genome shotgun (WGS) entry which is preliminary data.</text>
</comment>
<dbReference type="SMART" id="SM00671">
    <property type="entry name" value="SEL1"/>
    <property type="match status" value="7"/>
</dbReference>
<evidence type="ECO:0000313" key="4">
    <source>
        <dbReference type="Proteomes" id="UP000622797"/>
    </source>
</evidence>
<reference evidence="3" key="2">
    <citation type="submission" date="2020-05" db="EMBL/GenBank/DDBJ databases">
        <authorList>
            <person name="Kim H.-S."/>
            <person name="Proctor R.H."/>
            <person name="Brown D.W."/>
        </authorList>
    </citation>
    <scope>NUCLEOTIDE SEQUENCE</scope>
    <source>
        <strain evidence="3">NRRL 20472</strain>
    </source>
</reference>
<reference evidence="3" key="1">
    <citation type="journal article" date="2020" name="BMC Genomics">
        <title>Correction to: Identification and distribution of gene clusters required for synthesis of sphingolipid metabolism inhibitors in diverse species of the filamentous fungus Fusarium.</title>
        <authorList>
            <person name="Kim H.S."/>
            <person name="Lohmar J.M."/>
            <person name="Busman M."/>
            <person name="Brown D.W."/>
            <person name="Naumann T.A."/>
            <person name="Divon H.H."/>
            <person name="Lysoe E."/>
            <person name="Uhlig S."/>
            <person name="Proctor R.H."/>
        </authorList>
    </citation>
    <scope>NUCLEOTIDE SEQUENCE</scope>
    <source>
        <strain evidence="3">NRRL 20472</strain>
    </source>
</reference>
<proteinExistence type="predicted"/>
<organism evidence="3 4">
    <name type="scientific">Fusarium sarcochroum</name>
    <dbReference type="NCBI Taxonomy" id="1208366"/>
    <lineage>
        <taxon>Eukaryota</taxon>
        <taxon>Fungi</taxon>
        <taxon>Dikarya</taxon>
        <taxon>Ascomycota</taxon>
        <taxon>Pezizomycotina</taxon>
        <taxon>Sordariomycetes</taxon>
        <taxon>Hypocreomycetidae</taxon>
        <taxon>Hypocreales</taxon>
        <taxon>Nectriaceae</taxon>
        <taxon>Fusarium</taxon>
        <taxon>Fusarium lateritium species complex</taxon>
    </lineage>
</organism>
<feature type="compositionally biased region" description="Polar residues" evidence="2">
    <location>
        <begin position="138"/>
        <end position="148"/>
    </location>
</feature>
<evidence type="ECO:0000313" key="3">
    <source>
        <dbReference type="EMBL" id="KAF4968949.1"/>
    </source>
</evidence>
<dbReference type="Gene3D" id="1.25.40.10">
    <property type="entry name" value="Tetratricopeptide repeat domain"/>
    <property type="match status" value="2"/>
</dbReference>
<dbReference type="Proteomes" id="UP000622797">
    <property type="component" value="Unassembled WGS sequence"/>
</dbReference>
<dbReference type="InterPro" id="IPR011990">
    <property type="entry name" value="TPR-like_helical_dom_sf"/>
</dbReference>
<keyword evidence="1" id="KW-0677">Repeat</keyword>
<evidence type="ECO:0000256" key="1">
    <source>
        <dbReference type="ARBA" id="ARBA00022737"/>
    </source>
</evidence>